<dbReference type="InterPro" id="IPR036291">
    <property type="entry name" value="NAD(P)-bd_dom_sf"/>
</dbReference>
<dbReference type="Pfam" id="PF01408">
    <property type="entry name" value="GFO_IDH_MocA"/>
    <property type="match status" value="1"/>
</dbReference>
<dbReference type="Gene3D" id="3.30.360.10">
    <property type="entry name" value="Dihydrodipicolinate Reductase, domain 2"/>
    <property type="match status" value="1"/>
</dbReference>
<dbReference type="PANTHER" id="PTHR43249">
    <property type="entry name" value="UDP-N-ACETYL-2-AMINO-2-DEOXY-D-GLUCURONATE OXIDASE"/>
    <property type="match status" value="1"/>
</dbReference>
<evidence type="ECO:0000313" key="4">
    <source>
        <dbReference type="Proteomes" id="UP001549164"/>
    </source>
</evidence>
<keyword evidence="4" id="KW-1185">Reference proteome</keyword>
<protein>
    <submittedName>
        <fullName evidence="3">Dehydrogenase</fullName>
    </submittedName>
</protein>
<dbReference type="InterPro" id="IPR052515">
    <property type="entry name" value="Gfo/Idh/MocA_Oxidoreductase"/>
</dbReference>
<proteinExistence type="predicted"/>
<dbReference type="SUPFAM" id="SSF55347">
    <property type="entry name" value="Glyceraldehyde-3-phosphate dehydrogenase-like, C-terminal domain"/>
    <property type="match status" value="1"/>
</dbReference>
<accession>A0ABV2IG80</accession>
<feature type="domain" description="Gfo/Idh/MocA-like oxidoreductase N-terminal" evidence="1">
    <location>
        <begin position="5"/>
        <end position="122"/>
    </location>
</feature>
<comment type="caution">
    <text evidence="3">The sequence shown here is derived from an EMBL/GenBank/DDBJ whole genome shotgun (WGS) entry which is preliminary data.</text>
</comment>
<evidence type="ECO:0000259" key="2">
    <source>
        <dbReference type="Pfam" id="PF22725"/>
    </source>
</evidence>
<dbReference type="Proteomes" id="UP001549164">
    <property type="component" value="Unassembled WGS sequence"/>
</dbReference>
<dbReference type="Gene3D" id="3.40.50.720">
    <property type="entry name" value="NAD(P)-binding Rossmann-like Domain"/>
    <property type="match status" value="1"/>
</dbReference>
<evidence type="ECO:0000259" key="1">
    <source>
        <dbReference type="Pfam" id="PF01408"/>
    </source>
</evidence>
<dbReference type="RefSeq" id="WP_354435711.1">
    <property type="nucleotide sequence ID" value="NZ_JBEPLY010000018.1"/>
</dbReference>
<gene>
    <name evidence="3" type="ORF">ABID12_003875</name>
</gene>
<dbReference type="EMBL" id="JBEPLY010000018">
    <property type="protein sequence ID" value="MET3601911.1"/>
    <property type="molecule type" value="Genomic_DNA"/>
</dbReference>
<dbReference type="Pfam" id="PF22725">
    <property type="entry name" value="GFO_IDH_MocA_C3"/>
    <property type="match status" value="1"/>
</dbReference>
<dbReference type="PANTHER" id="PTHR43249:SF1">
    <property type="entry name" value="D-GLUCOSIDE 3-DEHYDROGENASE"/>
    <property type="match status" value="1"/>
</dbReference>
<organism evidence="3 4">
    <name type="scientific">Martelella mangrovi</name>
    <dbReference type="NCBI Taxonomy" id="1397477"/>
    <lineage>
        <taxon>Bacteria</taxon>
        <taxon>Pseudomonadati</taxon>
        <taxon>Pseudomonadota</taxon>
        <taxon>Alphaproteobacteria</taxon>
        <taxon>Hyphomicrobiales</taxon>
        <taxon>Aurantimonadaceae</taxon>
        <taxon>Martelella</taxon>
    </lineage>
</organism>
<feature type="domain" description="GFO/IDH/MocA-like oxidoreductase" evidence="2">
    <location>
        <begin position="134"/>
        <end position="253"/>
    </location>
</feature>
<evidence type="ECO:0000313" key="3">
    <source>
        <dbReference type="EMBL" id="MET3601911.1"/>
    </source>
</evidence>
<dbReference type="InterPro" id="IPR000683">
    <property type="entry name" value="Gfo/Idh/MocA-like_OxRdtase_N"/>
</dbReference>
<dbReference type="InterPro" id="IPR055170">
    <property type="entry name" value="GFO_IDH_MocA-like_dom"/>
</dbReference>
<name>A0ABV2IG80_9HYPH</name>
<dbReference type="SUPFAM" id="SSF51735">
    <property type="entry name" value="NAD(P)-binding Rossmann-fold domains"/>
    <property type="match status" value="1"/>
</dbReference>
<sequence>MTRKLKVAVVGLGIGRNHILNGYRTNTERFEVAALCDLDTDLLHSCGKEFGVERLEKDYLEIVGMDDIDVIDVCTPPGTHRKMILAALHAGKYVICEKPLVGALAEIDELLDAESRSSGRVMPIMQYRYNDGAQKARHIINAGLAGKPLVATCEVHWLRDETYYEKDWRKSWSGALGGVLMNHAIHANDLMFYLLGPVRSLFARTATRVNKIEVEDCASISVELECGALATTSATLGSVEPLSRMRLCFENVTIETDSRPDFTAADAPWRFVAANDAIGRKIDAALADFTPPPSGFAGQMQDFHKAVCEKTPLPLTLGDARQSLDFATAAYWSAKTYSAVALPILPDHPFYNGWQNAF</sequence>
<reference evidence="3 4" key="1">
    <citation type="submission" date="2024-06" db="EMBL/GenBank/DDBJ databases">
        <title>Genomic Encyclopedia of Type Strains, Phase IV (KMG-IV): sequencing the most valuable type-strain genomes for metagenomic binning, comparative biology and taxonomic classification.</title>
        <authorList>
            <person name="Goeker M."/>
        </authorList>
    </citation>
    <scope>NUCLEOTIDE SEQUENCE [LARGE SCALE GENOMIC DNA]</scope>
    <source>
        <strain evidence="3 4">DSM 28102</strain>
    </source>
</reference>